<dbReference type="RefSeq" id="WP_199869080.1">
    <property type="nucleotide sequence ID" value="NZ_JAAGPU010000002.1"/>
</dbReference>
<reference evidence="1 2" key="1">
    <citation type="submission" date="2020-02" db="EMBL/GenBank/DDBJ databases">
        <title>Genome assembly of a novel Clostridium senegalense strain.</title>
        <authorList>
            <person name="Gupta T.B."/>
            <person name="Jauregui R."/>
            <person name="Maclean P."/>
            <person name="Nawarathana A."/>
            <person name="Brightwell G."/>
        </authorList>
    </citation>
    <scope>NUCLEOTIDE SEQUENCE [LARGE SCALE GENOMIC DNA]</scope>
    <source>
        <strain evidence="1 2">AGRFS4</strain>
    </source>
</reference>
<gene>
    <name evidence="1" type="ORF">G3M99_02560</name>
</gene>
<dbReference type="EMBL" id="JAAGPU010000002">
    <property type="protein sequence ID" value="NEU03755.1"/>
    <property type="molecule type" value="Genomic_DNA"/>
</dbReference>
<protein>
    <recommendedName>
        <fullName evidence="3">Flagellar hook-length control protein FliK</fullName>
    </recommendedName>
</protein>
<evidence type="ECO:0000313" key="2">
    <source>
        <dbReference type="Proteomes" id="UP000481872"/>
    </source>
</evidence>
<name>A0A6M0GZ49_9CLOT</name>
<proteinExistence type="predicted"/>
<keyword evidence="2" id="KW-1185">Reference proteome</keyword>
<accession>A0A6M0GZ49</accession>
<organism evidence="1 2">
    <name type="scientific">Clostridium senegalense</name>
    <dbReference type="NCBI Taxonomy" id="1465809"/>
    <lineage>
        <taxon>Bacteria</taxon>
        <taxon>Bacillati</taxon>
        <taxon>Bacillota</taxon>
        <taxon>Clostridia</taxon>
        <taxon>Eubacteriales</taxon>
        <taxon>Clostridiaceae</taxon>
        <taxon>Clostridium</taxon>
    </lineage>
</organism>
<dbReference type="AlphaFoldDB" id="A0A6M0GZ49"/>
<evidence type="ECO:0000313" key="1">
    <source>
        <dbReference type="EMBL" id="NEU03755.1"/>
    </source>
</evidence>
<evidence type="ECO:0008006" key="3">
    <source>
        <dbReference type="Google" id="ProtNLM"/>
    </source>
</evidence>
<comment type="caution">
    <text evidence="1">The sequence shown here is derived from an EMBL/GenBank/DDBJ whole genome shotgun (WGS) entry which is preliminary data.</text>
</comment>
<sequence>MSGTGVWRIEALQNASTQVNRNKSTFRKGETFTARILNINKESGEVIVRLLDGRQFPARIDNKIENSLIDNYLLKFIVDDFKENKLILSLNSVIENIHDKNIDRSEKEVLFKIINNLGLNISKGDENLIKEMLKFNIPLTQENLDEVKNLLDFKNKIVENPQEEDRFIDKYLGAKNISVNSELGVKTKTILKDFFVSLKTLDLKSMLMMKEENIPINKENINSFNILNEENNVIIKDVKEFEQALYKEKGQVGIKEENFNKVDLISKNKVEEKSNVKTSEYTSEGNGIEKNVKNEVTKENSRNSNVLTLEKEEFINKEIPEKIKLPMHESIKKEIKEKITQMQDSISLIIKEKEDNPEQFTKVMKFLEGKMQDFKMFNTLSNDYYYLNVPMNVKNEDYDCKLVIKDERGKGKKLDSKNMKIATSIKTLNMEVIDAYISVNNCYINIDIQAQKKFMAVIERCKDELLNDLKNLPYSFEVLVNEKVEKFTLSSCRDFFNDESISTLDLMV</sequence>
<dbReference type="Proteomes" id="UP000481872">
    <property type="component" value="Unassembled WGS sequence"/>
</dbReference>